<dbReference type="AlphaFoldDB" id="A0A4Y2N8E4"/>
<evidence type="ECO:0000313" key="2">
    <source>
        <dbReference type="Proteomes" id="UP000499080"/>
    </source>
</evidence>
<name>A0A4Y2N8E4_ARAVE</name>
<organism evidence="1 2">
    <name type="scientific">Araneus ventricosus</name>
    <name type="common">Orbweaver spider</name>
    <name type="synonym">Epeira ventricosa</name>
    <dbReference type="NCBI Taxonomy" id="182803"/>
    <lineage>
        <taxon>Eukaryota</taxon>
        <taxon>Metazoa</taxon>
        <taxon>Ecdysozoa</taxon>
        <taxon>Arthropoda</taxon>
        <taxon>Chelicerata</taxon>
        <taxon>Arachnida</taxon>
        <taxon>Araneae</taxon>
        <taxon>Araneomorphae</taxon>
        <taxon>Entelegynae</taxon>
        <taxon>Araneoidea</taxon>
        <taxon>Araneidae</taxon>
        <taxon>Araneus</taxon>
    </lineage>
</organism>
<dbReference type="EMBL" id="BGPR01008609">
    <property type="protein sequence ID" value="GBN34920.1"/>
    <property type="molecule type" value="Genomic_DNA"/>
</dbReference>
<reference evidence="1 2" key="1">
    <citation type="journal article" date="2019" name="Sci. Rep.">
        <title>Orb-weaving spider Araneus ventricosus genome elucidates the spidroin gene catalogue.</title>
        <authorList>
            <person name="Kono N."/>
            <person name="Nakamura H."/>
            <person name="Ohtoshi R."/>
            <person name="Moran D.A.P."/>
            <person name="Shinohara A."/>
            <person name="Yoshida Y."/>
            <person name="Fujiwara M."/>
            <person name="Mori M."/>
            <person name="Tomita M."/>
            <person name="Arakawa K."/>
        </authorList>
    </citation>
    <scope>NUCLEOTIDE SEQUENCE [LARGE SCALE GENOMIC DNA]</scope>
</reference>
<accession>A0A4Y2N8E4</accession>
<keyword evidence="2" id="KW-1185">Reference proteome</keyword>
<comment type="caution">
    <text evidence="1">The sequence shown here is derived from an EMBL/GenBank/DDBJ whole genome shotgun (WGS) entry which is preliminary data.</text>
</comment>
<proteinExistence type="predicted"/>
<sequence length="121" mass="14269">MVDFNQQKEEWWNSKSAKEWQDFKSTKKKGVVRLTNQQKKRMVEFQINKKGNDGLKINNKEKGMLGIKIYKRREWWTSKSTKKGDGGLPNQQKEIVDFQINKEKGTVGARVTKENRLPNQQ</sequence>
<dbReference type="Proteomes" id="UP000499080">
    <property type="component" value="Unassembled WGS sequence"/>
</dbReference>
<protein>
    <submittedName>
        <fullName evidence="1">Uncharacterized protein</fullName>
    </submittedName>
</protein>
<gene>
    <name evidence="1" type="ORF">AVEN_113775_1</name>
</gene>
<evidence type="ECO:0000313" key="1">
    <source>
        <dbReference type="EMBL" id="GBN34920.1"/>
    </source>
</evidence>